<keyword evidence="2" id="KW-1185">Reference proteome</keyword>
<reference evidence="1 2" key="1">
    <citation type="submission" date="2024-09" db="EMBL/GenBank/DDBJ databases">
        <authorList>
            <person name="Sun Q."/>
            <person name="Mori K."/>
        </authorList>
    </citation>
    <scope>NUCLEOTIDE SEQUENCE [LARGE SCALE GENOMIC DNA]</scope>
    <source>
        <strain evidence="1 2">NCAIM B.02529</strain>
    </source>
</reference>
<protein>
    <recommendedName>
        <fullName evidence="3">DUF695 domain-containing protein</fullName>
    </recommendedName>
</protein>
<sequence length="149" mass="17479">MTQYIYIASPVKLPQGCFGHTPISAETPNVFNSEFDYTHLYFENNYDSIIKRKFTYSPHFTYNYQVAAAANDIPLKSCIKGTREEEKCLELLYSYITEAMKASGTLQYFTCVSGKEDSERLIQRKVNWNDLQEPYDLVLDDREYWEITF</sequence>
<evidence type="ECO:0000313" key="2">
    <source>
        <dbReference type="Proteomes" id="UP001589836"/>
    </source>
</evidence>
<gene>
    <name evidence="1" type="ORF">ACFFGV_16380</name>
</gene>
<proteinExistence type="predicted"/>
<dbReference type="RefSeq" id="WP_377350064.1">
    <property type="nucleotide sequence ID" value="NZ_JBHLTP010000013.1"/>
</dbReference>
<dbReference type="Proteomes" id="UP001589836">
    <property type="component" value="Unassembled WGS sequence"/>
</dbReference>
<accession>A0ABV6LRW6</accession>
<dbReference type="EMBL" id="JBHLTP010000013">
    <property type="protein sequence ID" value="MFC0525159.1"/>
    <property type="molecule type" value="Genomic_DNA"/>
</dbReference>
<evidence type="ECO:0008006" key="3">
    <source>
        <dbReference type="Google" id="ProtNLM"/>
    </source>
</evidence>
<evidence type="ECO:0000313" key="1">
    <source>
        <dbReference type="EMBL" id="MFC0525159.1"/>
    </source>
</evidence>
<comment type="caution">
    <text evidence="1">The sequence shown here is derived from an EMBL/GenBank/DDBJ whole genome shotgun (WGS) entry which is preliminary data.</text>
</comment>
<organism evidence="1 2">
    <name type="scientific">Pontibacillus salicampi</name>
    <dbReference type="NCBI Taxonomy" id="1449801"/>
    <lineage>
        <taxon>Bacteria</taxon>
        <taxon>Bacillati</taxon>
        <taxon>Bacillota</taxon>
        <taxon>Bacilli</taxon>
        <taxon>Bacillales</taxon>
        <taxon>Bacillaceae</taxon>
        <taxon>Pontibacillus</taxon>
    </lineage>
</organism>
<name>A0ABV6LRW6_9BACI</name>